<accession>T0KZ38</accession>
<protein>
    <submittedName>
        <fullName evidence="1">Uncharacterized protein</fullName>
    </submittedName>
</protein>
<evidence type="ECO:0000313" key="1">
    <source>
        <dbReference type="EMBL" id="EQB57863.1"/>
    </source>
</evidence>
<gene>
    <name evidence="1" type="ORF">CGLO_01964</name>
</gene>
<comment type="caution">
    <text evidence="1">The sequence shown here is derived from an EMBL/GenBank/DDBJ whole genome shotgun (WGS) entry which is preliminary data.</text>
</comment>
<reference evidence="2" key="1">
    <citation type="journal article" date="2013" name="Mol. Plant Microbe Interact.">
        <title>Global aspects of pacC regulation of pathogenicity genes in Colletotrichum gloeosporioides as revealed by transcriptome analysis.</title>
        <authorList>
            <person name="Alkan N."/>
            <person name="Meng X."/>
            <person name="Friedlander G."/>
            <person name="Reuveni E."/>
            <person name="Sukno S."/>
            <person name="Sherman A."/>
            <person name="Thon M."/>
            <person name="Fluhr R."/>
            <person name="Prusky D."/>
        </authorList>
    </citation>
    <scope>NUCLEOTIDE SEQUENCE [LARGE SCALE GENOMIC DNA]</scope>
    <source>
        <strain evidence="2">Cg-14</strain>
    </source>
</reference>
<evidence type="ECO:0000313" key="2">
    <source>
        <dbReference type="Proteomes" id="UP000015530"/>
    </source>
</evidence>
<dbReference type="Proteomes" id="UP000015530">
    <property type="component" value="Unassembled WGS sequence"/>
</dbReference>
<name>T0KZ38_COLGC</name>
<dbReference type="HOGENOM" id="CLU_178672_0_0_1"/>
<dbReference type="AlphaFoldDB" id="T0KZ38"/>
<sequence length="103" mass="11049">MDSCLEHYWHGRLILVTHSFIRYTVSKMQLSTLFSIVVPLALASQAAAQKSFCRAAVDSSSDFSGCTSIRGVCTTACPRECGAAFKLQSVNVGEGACACFCTK</sequence>
<proteinExistence type="predicted"/>
<organism evidence="1 2">
    <name type="scientific">Colletotrichum gloeosporioides (strain Cg-14)</name>
    <name type="common">Anthracnose fungus</name>
    <name type="synonym">Glomerella cingulata</name>
    <dbReference type="NCBI Taxonomy" id="1237896"/>
    <lineage>
        <taxon>Eukaryota</taxon>
        <taxon>Fungi</taxon>
        <taxon>Dikarya</taxon>
        <taxon>Ascomycota</taxon>
        <taxon>Pezizomycotina</taxon>
        <taxon>Sordariomycetes</taxon>
        <taxon>Hypocreomycetidae</taxon>
        <taxon>Glomerellales</taxon>
        <taxon>Glomerellaceae</taxon>
        <taxon>Colletotrichum</taxon>
        <taxon>Colletotrichum gloeosporioides species complex</taxon>
    </lineage>
</organism>
<dbReference type="OrthoDB" id="4831151at2759"/>
<dbReference type="EMBL" id="AMYD01000407">
    <property type="protein sequence ID" value="EQB57863.1"/>
    <property type="molecule type" value="Genomic_DNA"/>
</dbReference>